<feature type="chain" id="PRO_5043448416" description="Secreted protein" evidence="1">
    <location>
        <begin position="24"/>
        <end position="228"/>
    </location>
</feature>
<proteinExistence type="predicted"/>
<gene>
    <name evidence="2" type="ORF">CP258_00755</name>
</gene>
<reference evidence="2 3" key="1">
    <citation type="journal article" date="2013" name="J. Biotechnol.">
        <title>Genome sequence of Corynebacterium pseudotuberculosis biovar equi strain 258 and prediction of antigenic targets to improve biotechnological vaccine production.</title>
        <authorList>
            <person name="Soares S.C."/>
            <person name="Trost E."/>
            <person name="Ramos R.T."/>
            <person name="Carneiro A.R."/>
            <person name="Santos A.R."/>
            <person name="Pinto A.C."/>
            <person name="Barbosa E."/>
            <person name="Aburjaile F."/>
            <person name="Ali A."/>
            <person name="Diniz C.A."/>
            <person name="Hassan S.S."/>
            <person name="Fiaux K."/>
            <person name="Guimaraes L.C."/>
            <person name="Bakhtiar S.M."/>
            <person name="Pereira U."/>
            <person name="Almeida S.S."/>
            <person name="Abreu V.A."/>
            <person name="Rocha F.S."/>
            <person name="Dorella F.A."/>
            <person name="Miyoshi A."/>
            <person name="Silva A."/>
            <person name="Azevedo V."/>
            <person name="Tauch A."/>
        </authorList>
    </citation>
    <scope>NUCLEOTIDE SEQUENCE [LARGE SCALE GENOMIC DNA]</scope>
    <source>
        <strain evidence="2 3">258</strain>
    </source>
</reference>
<evidence type="ECO:0000256" key="1">
    <source>
        <dbReference type="SAM" id="SignalP"/>
    </source>
</evidence>
<name>A0AAU8PII3_CORPS</name>
<feature type="signal peptide" evidence="1">
    <location>
        <begin position="1"/>
        <end position="23"/>
    </location>
</feature>
<evidence type="ECO:0000313" key="2">
    <source>
        <dbReference type="EMBL" id="AFK15789.1"/>
    </source>
</evidence>
<dbReference type="KEGG" id="coe:CP258_00755"/>
<dbReference type="Proteomes" id="UP000006465">
    <property type="component" value="Chromosome"/>
</dbReference>
<protein>
    <recommendedName>
        <fullName evidence="4">Secreted protein</fullName>
    </recommendedName>
</protein>
<dbReference type="RefSeq" id="WP_014366323.1">
    <property type="nucleotide sequence ID" value="NC_017945.3"/>
</dbReference>
<organism evidence="2 3">
    <name type="scientific">Corynebacterium pseudotuberculosis 258</name>
    <dbReference type="NCBI Taxonomy" id="1168865"/>
    <lineage>
        <taxon>Bacteria</taxon>
        <taxon>Bacillati</taxon>
        <taxon>Actinomycetota</taxon>
        <taxon>Actinomycetes</taxon>
        <taxon>Mycobacteriales</taxon>
        <taxon>Corynebacteriaceae</taxon>
        <taxon>Corynebacterium</taxon>
    </lineage>
</organism>
<evidence type="ECO:0008006" key="4">
    <source>
        <dbReference type="Google" id="ProtNLM"/>
    </source>
</evidence>
<dbReference type="EMBL" id="CP003540">
    <property type="protein sequence ID" value="AFK15789.1"/>
    <property type="molecule type" value="Genomic_DNA"/>
</dbReference>
<evidence type="ECO:0000313" key="3">
    <source>
        <dbReference type="Proteomes" id="UP000006465"/>
    </source>
</evidence>
<keyword evidence="1" id="KW-0732">Signal</keyword>
<sequence>MHFKTRMSLLCTATTAATSLAVASLQPAAAVEQSSNTIVSTITLPTQAKVTKTFTVSSTKGTARIDPGSNSITVQPGDTISVKIHSQGGNTEFSELTEFVPSVGRLHTESITFKEKDRGPYPLAVAGWNATSQADRVTFRTIDGKPKAITLDTTLEYTYTVGVRATGDPSTRFQLSSSDSNMVFTSASGPKIHVKKTLPSWLSGAFPGAIFDSLTNLLSPILRALNIL</sequence>
<accession>A0AAU8PII3</accession>
<dbReference type="AlphaFoldDB" id="A0AAU8PII3"/>